<gene>
    <name evidence="1" type="ORF">GCM10008906_16050</name>
</gene>
<evidence type="ECO:0000313" key="1">
    <source>
        <dbReference type="EMBL" id="GAA0738541.1"/>
    </source>
</evidence>
<keyword evidence="2" id="KW-1185">Reference proteome</keyword>
<evidence type="ECO:0000313" key="2">
    <source>
        <dbReference type="Proteomes" id="UP001501510"/>
    </source>
</evidence>
<proteinExistence type="predicted"/>
<dbReference type="Proteomes" id="UP001501510">
    <property type="component" value="Unassembled WGS sequence"/>
</dbReference>
<organism evidence="1 2">
    <name type="scientific">Clostridium oceanicum</name>
    <dbReference type="NCBI Taxonomy" id="1543"/>
    <lineage>
        <taxon>Bacteria</taxon>
        <taxon>Bacillati</taxon>
        <taxon>Bacillota</taxon>
        <taxon>Clostridia</taxon>
        <taxon>Eubacteriales</taxon>
        <taxon>Clostridiaceae</taxon>
        <taxon>Clostridium</taxon>
    </lineage>
</organism>
<sequence>MESLALILIVLAVLGIPFLFYNKKIVFELDDRYYNMKNLNKAAAEYLRSKGKICEVIDTTTLLVDGKKYTLTERTINMKAPVQQVVLVKAK</sequence>
<reference evidence="1 2" key="1">
    <citation type="journal article" date="2019" name="Int. J. Syst. Evol. Microbiol.">
        <title>The Global Catalogue of Microorganisms (GCM) 10K type strain sequencing project: providing services to taxonomists for standard genome sequencing and annotation.</title>
        <authorList>
            <consortium name="The Broad Institute Genomics Platform"/>
            <consortium name="The Broad Institute Genome Sequencing Center for Infectious Disease"/>
            <person name="Wu L."/>
            <person name="Ma J."/>
        </authorList>
    </citation>
    <scope>NUCLEOTIDE SEQUENCE [LARGE SCALE GENOMIC DNA]</scope>
    <source>
        <strain evidence="1 2">JCM 1407</strain>
    </source>
</reference>
<comment type="caution">
    <text evidence="1">The sequence shown here is derived from an EMBL/GenBank/DDBJ whole genome shotgun (WGS) entry which is preliminary data.</text>
</comment>
<accession>A0ABN1JFN1</accession>
<dbReference type="RefSeq" id="WP_343760584.1">
    <property type="nucleotide sequence ID" value="NZ_BAAACG010000008.1"/>
</dbReference>
<dbReference type="EMBL" id="BAAACG010000008">
    <property type="protein sequence ID" value="GAA0738541.1"/>
    <property type="molecule type" value="Genomic_DNA"/>
</dbReference>
<protein>
    <submittedName>
        <fullName evidence="1">Uncharacterized protein</fullName>
    </submittedName>
</protein>
<name>A0ABN1JFN1_9CLOT</name>